<dbReference type="Gene3D" id="3.40.50.300">
    <property type="entry name" value="P-loop containing nucleotide triphosphate hydrolases"/>
    <property type="match status" value="2"/>
</dbReference>
<feature type="region of interest" description="Disordered" evidence="7">
    <location>
        <begin position="395"/>
        <end position="470"/>
    </location>
</feature>
<dbReference type="InterPro" id="IPR011545">
    <property type="entry name" value="DEAD/DEAH_box_helicase_dom"/>
</dbReference>
<feature type="domain" description="DEAD-box RNA helicase Q" evidence="10">
    <location>
        <begin position="28"/>
        <end position="56"/>
    </location>
</feature>
<dbReference type="GO" id="GO:0005524">
    <property type="term" value="F:ATP binding"/>
    <property type="evidence" value="ECO:0007669"/>
    <property type="project" value="UniProtKB-KW"/>
</dbReference>
<dbReference type="CDD" id="cd00268">
    <property type="entry name" value="DEADc"/>
    <property type="match status" value="1"/>
</dbReference>
<dbReference type="SUPFAM" id="SSF52540">
    <property type="entry name" value="P-loop containing nucleoside triphosphate hydrolases"/>
    <property type="match status" value="1"/>
</dbReference>
<feature type="region of interest" description="Disordered" evidence="7">
    <location>
        <begin position="1"/>
        <end position="27"/>
    </location>
</feature>
<evidence type="ECO:0000313" key="16">
    <source>
        <dbReference type="Proteomes" id="UP000525686"/>
    </source>
</evidence>
<evidence type="ECO:0000256" key="6">
    <source>
        <dbReference type="PROSITE-ProRule" id="PRU00552"/>
    </source>
</evidence>
<evidence type="ECO:0000313" key="14">
    <source>
        <dbReference type="Proteomes" id="UP000320857"/>
    </source>
</evidence>
<dbReference type="GO" id="GO:0016787">
    <property type="term" value="F:hydrolase activity"/>
    <property type="evidence" value="ECO:0007669"/>
    <property type="project" value="UniProtKB-KW"/>
</dbReference>
<dbReference type="InterPro" id="IPR001650">
    <property type="entry name" value="Helicase_C-like"/>
</dbReference>
<dbReference type="RefSeq" id="WP_143647476.1">
    <property type="nucleotide sequence ID" value="NZ_JABJWZ010000035.1"/>
</dbReference>
<keyword evidence="1" id="KW-0547">Nucleotide-binding</keyword>
<evidence type="ECO:0000259" key="9">
    <source>
        <dbReference type="PROSITE" id="PS51194"/>
    </source>
</evidence>
<gene>
    <name evidence="13" type="ORF">FNX44_009025</name>
    <name evidence="11" type="ORF">H3146_06490</name>
    <name evidence="12" type="ORF">H3147_15775</name>
</gene>
<evidence type="ECO:0000256" key="4">
    <source>
        <dbReference type="ARBA" id="ARBA00022840"/>
    </source>
</evidence>
<dbReference type="Proteomes" id="UP000517765">
    <property type="component" value="Unassembled WGS sequence"/>
</dbReference>
<dbReference type="GO" id="GO:0003724">
    <property type="term" value="F:RNA helicase activity"/>
    <property type="evidence" value="ECO:0007669"/>
    <property type="project" value="InterPro"/>
</dbReference>
<dbReference type="EMBL" id="VJYK02000067">
    <property type="protein sequence ID" value="MQS02012.1"/>
    <property type="molecule type" value="Genomic_DNA"/>
</dbReference>
<dbReference type="PANTHER" id="PTHR47959">
    <property type="entry name" value="ATP-DEPENDENT RNA HELICASE RHLE-RELATED"/>
    <property type="match status" value="1"/>
</dbReference>
<dbReference type="AlphaFoldDB" id="A0A5P0YRE2"/>
<dbReference type="PANTHER" id="PTHR47959:SF13">
    <property type="entry name" value="ATP-DEPENDENT RNA HELICASE RHLE"/>
    <property type="match status" value="1"/>
</dbReference>
<evidence type="ECO:0000256" key="7">
    <source>
        <dbReference type="SAM" id="MobiDB-lite"/>
    </source>
</evidence>
<evidence type="ECO:0000259" key="10">
    <source>
        <dbReference type="PROSITE" id="PS51195"/>
    </source>
</evidence>
<comment type="caution">
    <text evidence="13">The sequence shown here is derived from an EMBL/GenBank/DDBJ whole genome shotgun (WGS) entry which is preliminary data.</text>
</comment>
<dbReference type="InterPro" id="IPR044742">
    <property type="entry name" value="DEAD/DEAH_RhlB"/>
</dbReference>
<dbReference type="InterPro" id="IPR027417">
    <property type="entry name" value="P-loop_NTPase"/>
</dbReference>
<proteinExistence type="inferred from homology"/>
<dbReference type="Pfam" id="PF00270">
    <property type="entry name" value="DEAD"/>
    <property type="match status" value="1"/>
</dbReference>
<feature type="compositionally biased region" description="Basic and acidic residues" evidence="7">
    <location>
        <begin position="450"/>
        <end position="462"/>
    </location>
</feature>
<dbReference type="SMART" id="SM00487">
    <property type="entry name" value="DEXDc"/>
    <property type="match status" value="1"/>
</dbReference>
<dbReference type="InterPro" id="IPR014014">
    <property type="entry name" value="RNA_helicase_DEAD_Q_motif"/>
</dbReference>
<dbReference type="Proteomes" id="UP000525686">
    <property type="component" value="Unassembled WGS sequence"/>
</dbReference>
<evidence type="ECO:0000256" key="3">
    <source>
        <dbReference type="ARBA" id="ARBA00022806"/>
    </source>
</evidence>
<evidence type="ECO:0000313" key="13">
    <source>
        <dbReference type="EMBL" id="MQS02012.1"/>
    </source>
</evidence>
<reference evidence="15 16" key="2">
    <citation type="submission" date="2020-05" db="EMBL/GenBank/DDBJ databases">
        <title>Classification of alakaliphilic streptomycetes isolated from an alkaline soil next to Lonar Crater, India and a proposal for the recognition of Streptomyces alkaliterrae sp. nov.</title>
        <authorList>
            <person name="Golinska P."/>
        </authorList>
    </citation>
    <scope>NUCLEOTIDE SEQUENCE [LARGE SCALE GENOMIC DNA]</scope>
    <source>
        <strain evidence="16">OF3</strain>
        <strain evidence="15">OF8</strain>
    </source>
</reference>
<dbReference type="EMBL" id="JABJWZ010000035">
    <property type="protein sequence ID" value="MBB1253016.1"/>
    <property type="molecule type" value="Genomic_DNA"/>
</dbReference>
<evidence type="ECO:0000256" key="5">
    <source>
        <dbReference type="ARBA" id="ARBA00038437"/>
    </source>
</evidence>
<dbReference type="PROSITE" id="PS51192">
    <property type="entry name" value="HELICASE_ATP_BIND_1"/>
    <property type="match status" value="1"/>
</dbReference>
<feature type="domain" description="Helicase C-terminal" evidence="9">
    <location>
        <begin position="253"/>
        <end position="399"/>
    </location>
</feature>
<reference evidence="11" key="3">
    <citation type="journal article" name="Syst. Appl. Microbiol.">
        <title>Streptomyces alkaliterrae sp. nov., isolated from an alkaline soil, and emended descriptions of Streptomyces alkaliphilus, Streptomyces calidiresistens and Streptomyces durbertensis.</title>
        <authorList>
            <person name="Swiecimska M."/>
            <person name="Golinska P."/>
            <person name="Nouioui I."/>
            <person name="Wypij M."/>
            <person name="Rai M."/>
            <person name="Sangal V."/>
            <person name="Goodfellow M."/>
        </authorList>
    </citation>
    <scope>NUCLEOTIDE SEQUENCE</scope>
    <source>
        <strain evidence="11">OF3</strain>
        <strain evidence="12">OF8</strain>
    </source>
</reference>
<comment type="similarity">
    <text evidence="5">Belongs to the DEAD box helicase family.</text>
</comment>
<dbReference type="Proteomes" id="UP000320857">
    <property type="component" value="Unassembled WGS sequence"/>
</dbReference>
<evidence type="ECO:0000259" key="8">
    <source>
        <dbReference type="PROSITE" id="PS51192"/>
    </source>
</evidence>
<keyword evidence="4" id="KW-0067">ATP-binding</keyword>
<dbReference type="EMBL" id="JABJXA010000089">
    <property type="protein sequence ID" value="MBB1260281.1"/>
    <property type="molecule type" value="Genomic_DNA"/>
</dbReference>
<accession>A0A5P0YRE2</accession>
<dbReference type="CDD" id="cd18787">
    <property type="entry name" value="SF2_C_DEAD"/>
    <property type="match status" value="1"/>
</dbReference>
<evidence type="ECO:0000313" key="15">
    <source>
        <dbReference type="Proteomes" id="UP000517765"/>
    </source>
</evidence>
<dbReference type="SMART" id="SM00490">
    <property type="entry name" value="HELICc"/>
    <property type="match status" value="1"/>
</dbReference>
<sequence length="470" mass="49671">MKHPDDSGIAPGGPAQPGGTTPARPPAVSFAELGLPAEVLRTLSGLGVREPFPIQAAALPDALEGRDLLGRGRTGSGKTLAFGLPLLTRTAGRRAPSKQPLALILAPTRELAQQVTEALAPYAEALRLRMATVVGGVSTGRQVAALREGAEVVVATPGRLHDLIERNACSLGRVRITVLDEADQMCDLGFLPQVVDALERVHRDGQRMLFSATLDRDVEQLVRRYLHDPVVHSVDPSAGTAPTVEHHVLVVHGPDRYAVTTEIAARDGRVLLFLDTKHAVDQLTRHLRASGVHAGALHSGRSQPQRTRTLEQFKHGRITALVATNVAARGLHVDDLDLVVNVDPPTDPKDYVHRAGRTARAGESGSVVTLVEGGRRGETTRMLTGAGIEPTVTRVRSGEAELSRITGARAPSGIPLDGGPAGTRPKNGNAPFRGLGTSKSPSRGGGSSRKAAEARKLAEARKAARVRRSG</sequence>
<dbReference type="OrthoDB" id="9805696at2"/>
<keyword evidence="2" id="KW-0378">Hydrolase</keyword>
<dbReference type="PROSITE" id="PS51194">
    <property type="entry name" value="HELICASE_CTER"/>
    <property type="match status" value="1"/>
</dbReference>
<keyword evidence="3 13" id="KW-0347">Helicase</keyword>
<organism evidence="13 14">
    <name type="scientific">Streptomyces alkaliterrae</name>
    <dbReference type="NCBI Taxonomy" id="2213162"/>
    <lineage>
        <taxon>Bacteria</taxon>
        <taxon>Bacillati</taxon>
        <taxon>Actinomycetota</taxon>
        <taxon>Actinomycetes</taxon>
        <taxon>Kitasatosporales</taxon>
        <taxon>Streptomycetaceae</taxon>
        <taxon>Streptomyces</taxon>
    </lineage>
</organism>
<dbReference type="GO" id="GO:0005829">
    <property type="term" value="C:cytosol"/>
    <property type="evidence" value="ECO:0007669"/>
    <property type="project" value="TreeGrafter"/>
</dbReference>
<name>A0A5P0YRE2_9ACTN</name>
<evidence type="ECO:0000256" key="1">
    <source>
        <dbReference type="ARBA" id="ARBA00022741"/>
    </source>
</evidence>
<evidence type="ECO:0000313" key="11">
    <source>
        <dbReference type="EMBL" id="MBB1253016.1"/>
    </source>
</evidence>
<dbReference type="Pfam" id="PF00271">
    <property type="entry name" value="Helicase_C"/>
    <property type="match status" value="1"/>
</dbReference>
<evidence type="ECO:0000256" key="2">
    <source>
        <dbReference type="ARBA" id="ARBA00022801"/>
    </source>
</evidence>
<keyword evidence="14" id="KW-1185">Reference proteome</keyword>
<feature type="short sequence motif" description="Q motif" evidence="6">
    <location>
        <begin position="28"/>
        <end position="56"/>
    </location>
</feature>
<dbReference type="InterPro" id="IPR050079">
    <property type="entry name" value="DEAD_box_RNA_helicase"/>
</dbReference>
<dbReference type="GO" id="GO:0003676">
    <property type="term" value="F:nucleic acid binding"/>
    <property type="evidence" value="ECO:0007669"/>
    <property type="project" value="InterPro"/>
</dbReference>
<protein>
    <submittedName>
        <fullName evidence="13">DEAD/DEAH box helicase</fullName>
    </submittedName>
</protein>
<dbReference type="InterPro" id="IPR014001">
    <property type="entry name" value="Helicase_ATP-bd"/>
</dbReference>
<reference evidence="13 14" key="1">
    <citation type="submission" date="2019-10" db="EMBL/GenBank/DDBJ databases">
        <title>Streptomyces sp. nov., a novel actinobacterium isolated from alkaline environment.</title>
        <authorList>
            <person name="Golinska P."/>
        </authorList>
    </citation>
    <scope>NUCLEOTIDE SEQUENCE [LARGE SCALE GENOMIC DNA]</scope>
    <source>
        <strain evidence="13 14">OF1</strain>
    </source>
</reference>
<dbReference type="PROSITE" id="PS51195">
    <property type="entry name" value="Q_MOTIF"/>
    <property type="match status" value="1"/>
</dbReference>
<evidence type="ECO:0000313" key="12">
    <source>
        <dbReference type="EMBL" id="MBB1260281.1"/>
    </source>
</evidence>
<feature type="domain" description="Helicase ATP-binding" evidence="8">
    <location>
        <begin position="59"/>
        <end position="232"/>
    </location>
</feature>